<dbReference type="Proteomes" id="UP000318538">
    <property type="component" value="Chromosome"/>
</dbReference>
<reference evidence="2 3" key="1">
    <citation type="submission" date="2019-02" db="EMBL/GenBank/DDBJ databases">
        <title>Deep-cultivation of Planctomycetes and their phenomic and genomic characterization uncovers novel biology.</title>
        <authorList>
            <person name="Wiegand S."/>
            <person name="Jogler M."/>
            <person name="Boedeker C."/>
            <person name="Pinto D."/>
            <person name="Vollmers J."/>
            <person name="Rivas-Marin E."/>
            <person name="Kohn T."/>
            <person name="Peeters S.H."/>
            <person name="Heuer A."/>
            <person name="Rast P."/>
            <person name="Oberbeckmann S."/>
            <person name="Bunk B."/>
            <person name="Jeske O."/>
            <person name="Meyerdierks A."/>
            <person name="Storesund J.E."/>
            <person name="Kallscheuer N."/>
            <person name="Luecker S."/>
            <person name="Lage O.M."/>
            <person name="Pohl T."/>
            <person name="Merkel B.J."/>
            <person name="Hornburger P."/>
            <person name="Mueller R.-W."/>
            <person name="Bruemmer F."/>
            <person name="Labrenz M."/>
            <person name="Spormann A.M."/>
            <person name="Op den Camp H."/>
            <person name="Overmann J."/>
            <person name="Amann R."/>
            <person name="Jetten M.S.M."/>
            <person name="Mascher T."/>
            <person name="Medema M.H."/>
            <person name="Devos D.P."/>
            <person name="Kaster A.-K."/>
            <person name="Ovreas L."/>
            <person name="Rohde M."/>
            <person name="Galperin M.Y."/>
            <person name="Jogler C."/>
        </authorList>
    </citation>
    <scope>NUCLEOTIDE SEQUENCE [LARGE SCALE GENOMIC DNA]</scope>
    <source>
        <strain evidence="2 3">K22_7</strain>
    </source>
</reference>
<evidence type="ECO:0000313" key="3">
    <source>
        <dbReference type="Proteomes" id="UP000318538"/>
    </source>
</evidence>
<accession>A0A517N4Q0</accession>
<dbReference type="InterPro" id="IPR012312">
    <property type="entry name" value="Hemerythrin-like"/>
</dbReference>
<protein>
    <recommendedName>
        <fullName evidence="1">Hemerythrin-like domain-containing protein</fullName>
    </recommendedName>
</protein>
<name>A0A517N4Q0_9BACT</name>
<proteinExistence type="predicted"/>
<evidence type="ECO:0000259" key="1">
    <source>
        <dbReference type="Pfam" id="PF01814"/>
    </source>
</evidence>
<dbReference type="RefSeq" id="WP_218933710.1">
    <property type="nucleotide sequence ID" value="NZ_CP036525.1"/>
</dbReference>
<dbReference type="KEGG" id="rlc:K227x_04820"/>
<dbReference type="Pfam" id="PF01814">
    <property type="entry name" value="Hemerythrin"/>
    <property type="match status" value="1"/>
</dbReference>
<sequence>MNKAWKQLQRAFIEDHRTLTRGYVSLLKLLDERDFTGAASEAKRLDELAGPHIAFEESFLYPKVGESRGDEYTGKLYQEHAEILNALVEIRQLKPDANLDDSAIESLKDRLHHGLDHAAACGSLLSHLKALPDDEQSQALRRLLRFRDHSPAWSDLASTERE</sequence>
<keyword evidence="3" id="KW-1185">Reference proteome</keyword>
<dbReference type="EMBL" id="CP036525">
    <property type="protein sequence ID" value="QDT02111.1"/>
    <property type="molecule type" value="Genomic_DNA"/>
</dbReference>
<feature type="domain" description="Hemerythrin-like" evidence="1">
    <location>
        <begin position="11"/>
        <end position="111"/>
    </location>
</feature>
<dbReference type="AlphaFoldDB" id="A0A517N4Q0"/>
<gene>
    <name evidence="2" type="ORF">K227x_04820</name>
</gene>
<organism evidence="2 3">
    <name type="scientific">Rubripirellula lacrimiformis</name>
    <dbReference type="NCBI Taxonomy" id="1930273"/>
    <lineage>
        <taxon>Bacteria</taxon>
        <taxon>Pseudomonadati</taxon>
        <taxon>Planctomycetota</taxon>
        <taxon>Planctomycetia</taxon>
        <taxon>Pirellulales</taxon>
        <taxon>Pirellulaceae</taxon>
        <taxon>Rubripirellula</taxon>
    </lineage>
</organism>
<evidence type="ECO:0000313" key="2">
    <source>
        <dbReference type="EMBL" id="QDT02111.1"/>
    </source>
</evidence>